<keyword evidence="1" id="KW-0233">DNA recombination</keyword>
<dbReference type="Pfam" id="PF00589">
    <property type="entry name" value="Phage_integrase"/>
    <property type="match status" value="1"/>
</dbReference>
<dbReference type="InterPro" id="IPR050090">
    <property type="entry name" value="Tyrosine_recombinase_XerCD"/>
</dbReference>
<dbReference type="PROSITE" id="PS51898">
    <property type="entry name" value="TYR_RECOMBINASE"/>
    <property type="match status" value="1"/>
</dbReference>
<organism evidence="3 4">
    <name type="scientific">Pseudonocardia parietis</name>
    <dbReference type="NCBI Taxonomy" id="570936"/>
    <lineage>
        <taxon>Bacteria</taxon>
        <taxon>Bacillati</taxon>
        <taxon>Actinomycetota</taxon>
        <taxon>Actinomycetes</taxon>
        <taxon>Pseudonocardiales</taxon>
        <taxon>Pseudonocardiaceae</taxon>
        <taxon>Pseudonocardia</taxon>
    </lineage>
</organism>
<comment type="caution">
    <text evidence="3">The sequence shown here is derived from an EMBL/GenBank/DDBJ whole genome shotgun (WGS) entry which is preliminary data.</text>
</comment>
<reference evidence="3 4" key="1">
    <citation type="submission" date="2021-03" db="EMBL/GenBank/DDBJ databases">
        <title>Sequencing the genomes of 1000 actinobacteria strains.</title>
        <authorList>
            <person name="Klenk H.-P."/>
        </authorList>
    </citation>
    <scope>NUCLEOTIDE SEQUENCE [LARGE SCALE GENOMIC DNA]</scope>
    <source>
        <strain evidence="3 4">DSM 45256</strain>
    </source>
</reference>
<sequence length="184" mass="20380">MASDVGLRINEARMLDLADVHWELGRFGKLNVRHGKGSRRRGAKPRLVPLINGADRSLGWFITDVWGQLDADHTRPGAPLFPSERKGRDGSGLRTTAEVFRRSLADAAVAHLPGWAGKLTPHVLRHYCASQLYRSGMTLFAIQELLGHAWTGTTARYVHVDASHVEDAWVTGQQRAGERWKGLG</sequence>
<gene>
    <name evidence="3" type="ORF">JOF36_007508</name>
</gene>
<dbReference type="InterPro" id="IPR002104">
    <property type="entry name" value="Integrase_catalytic"/>
</dbReference>
<evidence type="ECO:0000256" key="1">
    <source>
        <dbReference type="ARBA" id="ARBA00023172"/>
    </source>
</evidence>
<dbReference type="PANTHER" id="PTHR30349:SF81">
    <property type="entry name" value="TYROSINE RECOMBINASE XERC"/>
    <property type="match status" value="1"/>
</dbReference>
<accession>A0ABS4W699</accession>
<keyword evidence="4" id="KW-1185">Reference proteome</keyword>
<dbReference type="CDD" id="cd00397">
    <property type="entry name" value="DNA_BRE_C"/>
    <property type="match status" value="1"/>
</dbReference>
<dbReference type="Gene3D" id="1.10.443.10">
    <property type="entry name" value="Intergrase catalytic core"/>
    <property type="match status" value="1"/>
</dbReference>
<name>A0ABS4W699_9PSEU</name>
<proteinExistence type="predicted"/>
<evidence type="ECO:0000313" key="3">
    <source>
        <dbReference type="EMBL" id="MBP2371735.1"/>
    </source>
</evidence>
<dbReference type="RefSeq" id="WP_245353236.1">
    <property type="nucleotide sequence ID" value="NZ_JAGINU010000004.1"/>
</dbReference>
<dbReference type="SUPFAM" id="SSF56349">
    <property type="entry name" value="DNA breaking-rejoining enzymes"/>
    <property type="match status" value="1"/>
</dbReference>
<protein>
    <submittedName>
        <fullName evidence="3">Site-specific recombinase XerD</fullName>
    </submittedName>
</protein>
<dbReference type="InterPro" id="IPR011010">
    <property type="entry name" value="DNA_brk_join_enz"/>
</dbReference>
<dbReference type="PANTHER" id="PTHR30349">
    <property type="entry name" value="PHAGE INTEGRASE-RELATED"/>
    <property type="match status" value="1"/>
</dbReference>
<feature type="domain" description="Tyr recombinase" evidence="2">
    <location>
        <begin position="1"/>
        <end position="170"/>
    </location>
</feature>
<evidence type="ECO:0000313" key="4">
    <source>
        <dbReference type="Proteomes" id="UP001519295"/>
    </source>
</evidence>
<evidence type="ECO:0000259" key="2">
    <source>
        <dbReference type="PROSITE" id="PS51898"/>
    </source>
</evidence>
<dbReference type="EMBL" id="JAGINU010000004">
    <property type="protein sequence ID" value="MBP2371735.1"/>
    <property type="molecule type" value="Genomic_DNA"/>
</dbReference>
<dbReference type="InterPro" id="IPR013762">
    <property type="entry name" value="Integrase-like_cat_sf"/>
</dbReference>
<dbReference type="Proteomes" id="UP001519295">
    <property type="component" value="Unassembled WGS sequence"/>
</dbReference>